<feature type="transmembrane region" description="Helical" evidence="14">
    <location>
        <begin position="71"/>
        <end position="90"/>
    </location>
</feature>
<dbReference type="NCBIfam" id="TIGR00753">
    <property type="entry name" value="undec_PP_bacA"/>
    <property type="match status" value="1"/>
</dbReference>
<comment type="miscellaneous">
    <text evidence="14">Bacitracin is thought to be involved in the inhibition of peptidoglycan synthesis by sequestering undecaprenyl diphosphate, thereby reducing the pool of lipid carrier available.</text>
</comment>
<gene>
    <name evidence="14" type="primary">uppP</name>
    <name evidence="15" type="ORF">UW22_C0012G0014</name>
</gene>
<evidence type="ECO:0000256" key="14">
    <source>
        <dbReference type="HAMAP-Rule" id="MF_01006"/>
    </source>
</evidence>
<keyword evidence="5 14" id="KW-1003">Cell membrane</keyword>
<evidence type="ECO:0000256" key="1">
    <source>
        <dbReference type="ARBA" id="ARBA00004651"/>
    </source>
</evidence>
<dbReference type="GO" id="GO:0005886">
    <property type="term" value="C:plasma membrane"/>
    <property type="evidence" value="ECO:0007669"/>
    <property type="project" value="UniProtKB-SubCell"/>
</dbReference>
<evidence type="ECO:0000256" key="7">
    <source>
        <dbReference type="ARBA" id="ARBA00022801"/>
    </source>
</evidence>
<dbReference type="HAMAP" id="MF_01006">
    <property type="entry name" value="Undec_diphosphatase"/>
    <property type="match status" value="1"/>
</dbReference>
<keyword evidence="14" id="KW-0961">Cell wall biogenesis/degradation</keyword>
<dbReference type="PANTHER" id="PTHR30622:SF3">
    <property type="entry name" value="UNDECAPRENYL-DIPHOSPHATASE"/>
    <property type="match status" value="1"/>
</dbReference>
<dbReference type="GO" id="GO:0008360">
    <property type="term" value="P:regulation of cell shape"/>
    <property type="evidence" value="ECO:0007669"/>
    <property type="project" value="UniProtKB-KW"/>
</dbReference>
<dbReference type="GO" id="GO:0009252">
    <property type="term" value="P:peptidoglycan biosynthetic process"/>
    <property type="evidence" value="ECO:0007669"/>
    <property type="project" value="UniProtKB-KW"/>
</dbReference>
<comment type="subcellular location">
    <subcellularLocation>
        <location evidence="1 14">Cell membrane</location>
        <topology evidence="1 14">Multi-pass membrane protein</topology>
    </subcellularLocation>
</comment>
<evidence type="ECO:0000256" key="4">
    <source>
        <dbReference type="ARBA" id="ARBA00021581"/>
    </source>
</evidence>
<evidence type="ECO:0000256" key="8">
    <source>
        <dbReference type="ARBA" id="ARBA00022989"/>
    </source>
</evidence>
<sequence length="257" mass="28039">MSIVHALILSLIEGLTEFLPISSTGHMILVGKLLGIPQTEFLKSFEISIQLGAILAVLVLYAKTLLQRISLWPKILAAFIPTAILGFIFYKIVKQYLLGNSMVTVLALGIGGVCFLFLEKMMREKTFTAKTLDEISYKQSIIIGLSQSVSMIPGVSRSAASIFGAMAGGVNRQTAVEFSFLLAIPTMVAATGLDLVKSGFSFSSNDYQLLGIGFIGAFITALVAVKAFLQFIKSNTFIPFAWYRIVLAILFFIFVIR</sequence>
<feature type="transmembrane region" description="Helical" evidence="14">
    <location>
        <begin position="96"/>
        <end position="118"/>
    </location>
</feature>
<dbReference type="GO" id="GO:0050380">
    <property type="term" value="F:undecaprenyl-diphosphatase activity"/>
    <property type="evidence" value="ECO:0007669"/>
    <property type="project" value="UniProtKB-UniRule"/>
</dbReference>
<keyword evidence="14" id="KW-0133">Cell shape</keyword>
<accession>A0A0G1GUF0</accession>
<dbReference type="Pfam" id="PF02673">
    <property type="entry name" value="BacA"/>
    <property type="match status" value="1"/>
</dbReference>
<evidence type="ECO:0000256" key="11">
    <source>
        <dbReference type="ARBA" id="ARBA00032707"/>
    </source>
</evidence>
<name>A0A0G1GUF0_9BACT</name>
<dbReference type="EC" id="3.6.1.27" evidence="3 14"/>
<comment type="function">
    <text evidence="14">Catalyzes the dephosphorylation of undecaprenyl diphosphate (UPP). Confers resistance to bacitracin.</text>
</comment>
<dbReference type="GO" id="GO:0046677">
    <property type="term" value="P:response to antibiotic"/>
    <property type="evidence" value="ECO:0007669"/>
    <property type="project" value="UniProtKB-UniRule"/>
</dbReference>
<evidence type="ECO:0000313" key="16">
    <source>
        <dbReference type="Proteomes" id="UP000034617"/>
    </source>
</evidence>
<feature type="transmembrane region" description="Helical" evidence="14">
    <location>
        <begin position="207"/>
        <end position="225"/>
    </location>
</feature>
<evidence type="ECO:0000256" key="10">
    <source>
        <dbReference type="ARBA" id="ARBA00023251"/>
    </source>
</evidence>
<proteinExistence type="inferred from homology"/>
<dbReference type="PATRIC" id="fig|1618447.3.peg.463"/>
<keyword evidence="6 14" id="KW-0812">Transmembrane</keyword>
<evidence type="ECO:0000256" key="12">
    <source>
        <dbReference type="ARBA" id="ARBA00032932"/>
    </source>
</evidence>
<evidence type="ECO:0000256" key="6">
    <source>
        <dbReference type="ARBA" id="ARBA00022692"/>
    </source>
</evidence>
<evidence type="ECO:0000256" key="3">
    <source>
        <dbReference type="ARBA" id="ARBA00012374"/>
    </source>
</evidence>
<dbReference type="EMBL" id="LCHM01000012">
    <property type="protein sequence ID" value="KKT38245.1"/>
    <property type="molecule type" value="Genomic_DNA"/>
</dbReference>
<reference evidence="15 16" key="1">
    <citation type="journal article" date="2015" name="Nature">
        <title>rRNA introns, odd ribosomes, and small enigmatic genomes across a large radiation of phyla.</title>
        <authorList>
            <person name="Brown C.T."/>
            <person name="Hug L.A."/>
            <person name="Thomas B.C."/>
            <person name="Sharon I."/>
            <person name="Castelle C.J."/>
            <person name="Singh A."/>
            <person name="Wilkins M.J."/>
            <person name="Williams K.H."/>
            <person name="Banfield J.F."/>
        </authorList>
    </citation>
    <scope>NUCLEOTIDE SEQUENCE [LARGE SCALE GENOMIC DNA]</scope>
</reference>
<evidence type="ECO:0000256" key="5">
    <source>
        <dbReference type="ARBA" id="ARBA00022475"/>
    </source>
</evidence>
<keyword evidence="7 14" id="KW-0378">Hydrolase</keyword>
<feature type="transmembrane region" description="Helical" evidence="14">
    <location>
        <begin position="175"/>
        <end position="195"/>
    </location>
</feature>
<feature type="transmembrane region" description="Helical" evidence="14">
    <location>
        <begin position="47"/>
        <end position="64"/>
    </location>
</feature>
<dbReference type="PANTHER" id="PTHR30622">
    <property type="entry name" value="UNDECAPRENYL-DIPHOSPHATASE"/>
    <property type="match status" value="1"/>
</dbReference>
<comment type="caution">
    <text evidence="15">The sequence shown here is derived from an EMBL/GenBank/DDBJ whole genome shotgun (WGS) entry which is preliminary data.</text>
</comment>
<feature type="transmembrane region" description="Helical" evidence="14">
    <location>
        <begin position="237"/>
        <end position="256"/>
    </location>
</feature>
<comment type="similarity">
    <text evidence="2 14">Belongs to the UppP family.</text>
</comment>
<dbReference type="InterPro" id="IPR003824">
    <property type="entry name" value="UppP"/>
</dbReference>
<evidence type="ECO:0000256" key="13">
    <source>
        <dbReference type="ARBA" id="ARBA00047594"/>
    </source>
</evidence>
<dbReference type="AlphaFoldDB" id="A0A0G1GUF0"/>
<evidence type="ECO:0000313" key="15">
    <source>
        <dbReference type="EMBL" id="KKT38245.1"/>
    </source>
</evidence>
<keyword evidence="10 14" id="KW-0046">Antibiotic resistance</keyword>
<dbReference type="NCBIfam" id="NF001390">
    <property type="entry name" value="PRK00281.1-4"/>
    <property type="match status" value="1"/>
</dbReference>
<evidence type="ECO:0000256" key="2">
    <source>
        <dbReference type="ARBA" id="ARBA00010621"/>
    </source>
</evidence>
<dbReference type="Proteomes" id="UP000034617">
    <property type="component" value="Unassembled WGS sequence"/>
</dbReference>
<keyword evidence="9 14" id="KW-0472">Membrane</keyword>
<keyword evidence="14" id="KW-0573">Peptidoglycan synthesis</keyword>
<evidence type="ECO:0000256" key="9">
    <source>
        <dbReference type="ARBA" id="ARBA00023136"/>
    </source>
</evidence>
<organism evidence="15 16">
    <name type="scientific">Candidatus Gottesmanbacteria bacterium GW2011_GWB1_44_11c</name>
    <dbReference type="NCBI Taxonomy" id="1618447"/>
    <lineage>
        <taxon>Bacteria</taxon>
        <taxon>Candidatus Gottesmaniibacteriota</taxon>
    </lineage>
</organism>
<protein>
    <recommendedName>
        <fullName evidence="4 14">Undecaprenyl-diphosphatase</fullName>
        <ecNumber evidence="3 14">3.6.1.27</ecNumber>
    </recommendedName>
    <alternativeName>
        <fullName evidence="12 14">Bacitracin resistance protein</fullName>
    </alternativeName>
    <alternativeName>
        <fullName evidence="11 14">Undecaprenyl pyrophosphate phosphatase</fullName>
    </alternativeName>
</protein>
<dbReference type="GO" id="GO:0071555">
    <property type="term" value="P:cell wall organization"/>
    <property type="evidence" value="ECO:0007669"/>
    <property type="project" value="UniProtKB-KW"/>
</dbReference>
<comment type="catalytic activity">
    <reaction evidence="13 14">
        <text>di-trans,octa-cis-undecaprenyl diphosphate + H2O = di-trans,octa-cis-undecaprenyl phosphate + phosphate + H(+)</text>
        <dbReference type="Rhea" id="RHEA:28094"/>
        <dbReference type="ChEBI" id="CHEBI:15377"/>
        <dbReference type="ChEBI" id="CHEBI:15378"/>
        <dbReference type="ChEBI" id="CHEBI:43474"/>
        <dbReference type="ChEBI" id="CHEBI:58405"/>
        <dbReference type="ChEBI" id="CHEBI:60392"/>
        <dbReference type="EC" id="3.6.1.27"/>
    </reaction>
</comment>
<keyword evidence="8 14" id="KW-1133">Transmembrane helix</keyword>